<gene>
    <name evidence="2" type="ORF">ARMOST_01471</name>
</gene>
<dbReference type="OMA" id="MMRAAFD"/>
<name>A0A284QP88_ARMOS</name>
<dbReference type="OrthoDB" id="3048770at2759"/>
<evidence type="ECO:0000313" key="2">
    <source>
        <dbReference type="EMBL" id="SJK98210.1"/>
    </source>
</evidence>
<keyword evidence="3" id="KW-1185">Reference proteome</keyword>
<accession>A0A284QP88</accession>
<keyword evidence="1" id="KW-0812">Transmembrane</keyword>
<proteinExistence type="predicted"/>
<keyword evidence="1" id="KW-1133">Transmembrane helix</keyword>
<dbReference type="EMBL" id="FUEG01000001">
    <property type="protein sequence ID" value="SJK98210.1"/>
    <property type="molecule type" value="Genomic_DNA"/>
</dbReference>
<dbReference type="AlphaFoldDB" id="A0A284QP88"/>
<reference evidence="3" key="1">
    <citation type="journal article" date="2017" name="Nat. Ecol. Evol.">
        <title>Genome expansion and lineage-specific genetic innovations in the forest pathogenic fungi Armillaria.</title>
        <authorList>
            <person name="Sipos G."/>
            <person name="Prasanna A.N."/>
            <person name="Walter M.C."/>
            <person name="O'Connor E."/>
            <person name="Balint B."/>
            <person name="Krizsan K."/>
            <person name="Kiss B."/>
            <person name="Hess J."/>
            <person name="Varga T."/>
            <person name="Slot J."/>
            <person name="Riley R."/>
            <person name="Boka B."/>
            <person name="Rigling D."/>
            <person name="Barry K."/>
            <person name="Lee J."/>
            <person name="Mihaltcheva S."/>
            <person name="LaButti K."/>
            <person name="Lipzen A."/>
            <person name="Waldron R."/>
            <person name="Moloney N.M."/>
            <person name="Sperisen C."/>
            <person name="Kredics L."/>
            <person name="Vagvoelgyi C."/>
            <person name="Patrignani A."/>
            <person name="Fitzpatrick D."/>
            <person name="Nagy I."/>
            <person name="Doyle S."/>
            <person name="Anderson J.B."/>
            <person name="Grigoriev I.V."/>
            <person name="Gueldener U."/>
            <person name="Muensterkoetter M."/>
            <person name="Nagy L.G."/>
        </authorList>
    </citation>
    <scope>NUCLEOTIDE SEQUENCE [LARGE SCALE GENOMIC DNA]</scope>
    <source>
        <strain evidence="3">C18/9</strain>
    </source>
</reference>
<evidence type="ECO:0000313" key="3">
    <source>
        <dbReference type="Proteomes" id="UP000219338"/>
    </source>
</evidence>
<protein>
    <submittedName>
        <fullName evidence="2">Uncharacterized protein</fullName>
    </submittedName>
</protein>
<dbReference type="Proteomes" id="UP000219338">
    <property type="component" value="Unassembled WGS sequence"/>
</dbReference>
<sequence length="78" mass="8841">MMRAAFDIYEHPDLTSSDVWSKTNPSAKREALYKVIAVLSLAAAASTYVVYRFTGLGSKLQQRETTGRRRWASHHNII</sequence>
<feature type="transmembrane region" description="Helical" evidence="1">
    <location>
        <begin position="31"/>
        <end position="51"/>
    </location>
</feature>
<evidence type="ECO:0000256" key="1">
    <source>
        <dbReference type="SAM" id="Phobius"/>
    </source>
</evidence>
<keyword evidence="1" id="KW-0472">Membrane</keyword>
<organism evidence="2 3">
    <name type="scientific">Armillaria ostoyae</name>
    <name type="common">Armillaria root rot fungus</name>
    <dbReference type="NCBI Taxonomy" id="47428"/>
    <lineage>
        <taxon>Eukaryota</taxon>
        <taxon>Fungi</taxon>
        <taxon>Dikarya</taxon>
        <taxon>Basidiomycota</taxon>
        <taxon>Agaricomycotina</taxon>
        <taxon>Agaricomycetes</taxon>
        <taxon>Agaricomycetidae</taxon>
        <taxon>Agaricales</taxon>
        <taxon>Marasmiineae</taxon>
        <taxon>Physalacriaceae</taxon>
        <taxon>Armillaria</taxon>
    </lineage>
</organism>